<proteinExistence type="predicted"/>
<dbReference type="Pfam" id="PF02272">
    <property type="entry name" value="DHHA1"/>
    <property type="match status" value="1"/>
</dbReference>
<dbReference type="Gene3D" id="3.10.310.30">
    <property type="match status" value="1"/>
</dbReference>
<dbReference type="RefSeq" id="WP_211422723.1">
    <property type="nucleotide sequence ID" value="NZ_CP072642.1"/>
</dbReference>
<dbReference type="SUPFAM" id="SSF64182">
    <property type="entry name" value="DHH phosphoesterases"/>
    <property type="match status" value="1"/>
</dbReference>
<dbReference type="PANTHER" id="PTHR47618">
    <property type="entry name" value="BIFUNCTIONAL OLIGORIBONUCLEASE AND PAP PHOSPHATASE NRNA"/>
    <property type="match status" value="1"/>
</dbReference>
<dbReference type="InterPro" id="IPR038763">
    <property type="entry name" value="DHH_sf"/>
</dbReference>
<dbReference type="Gene3D" id="3.90.1640.10">
    <property type="entry name" value="inorganic pyrophosphatase (n-terminal core)"/>
    <property type="match status" value="1"/>
</dbReference>
<dbReference type="PANTHER" id="PTHR47618:SF1">
    <property type="entry name" value="BIFUNCTIONAL OLIGORIBONUCLEASE AND PAP PHOSPHATASE NRNA"/>
    <property type="match status" value="1"/>
</dbReference>
<evidence type="ECO:0000259" key="2">
    <source>
        <dbReference type="Pfam" id="PF02272"/>
    </source>
</evidence>
<feature type="domain" description="DHHA1" evidence="2">
    <location>
        <begin position="228"/>
        <end position="310"/>
    </location>
</feature>
<feature type="domain" description="DDH" evidence="1">
    <location>
        <begin position="15"/>
        <end position="151"/>
    </location>
</feature>
<evidence type="ECO:0000313" key="4">
    <source>
        <dbReference type="Proteomes" id="UP000677668"/>
    </source>
</evidence>
<name>A0ABX8B0E8_9BACT</name>
<gene>
    <name evidence="3" type="ORF">J8C05_02995</name>
</gene>
<dbReference type="Pfam" id="PF01368">
    <property type="entry name" value="DHH"/>
    <property type="match status" value="1"/>
</dbReference>
<sequence>MLSQVVELIESKHRFLITGHARPDGDSTGSSLALYWGLRALHKDVVVVMRDPIPPAYQELPGAGEVQVRPAIDEPYDAAFVIECSDLDRPGLPGLEKQFIVNIDHHTTTALFGHINWIDATAAAVGEMMYNLCKALGVNINQPIAECVYAALLSDTGSFHYANTTERTFKIASELVRRGARPAHVARALYESHSFGKIKLLGSVLSTLQRDESGRVAWVTMTREMMEAADATEDDLEGIVNHPLSIRDVEAAVFFKEIHPGQFRISLRSKGNVDVSKIAERFGGGGHKYASGCTVIGTQDSVADRVLSSLQSALGTASRAAD</sequence>
<accession>A0ABX8B0E8</accession>
<reference evidence="3 4" key="1">
    <citation type="submission" date="2021-03" db="EMBL/GenBank/DDBJ databases">
        <title>Genomic and phenotypic characterization of Chloracidobacterium isolates provides evidence for multiple species.</title>
        <authorList>
            <person name="Saini M.K."/>
            <person name="Costas A.M.G."/>
            <person name="Tank M."/>
            <person name="Bryant D.A."/>
        </authorList>
    </citation>
    <scope>NUCLEOTIDE SEQUENCE [LARGE SCALE GENOMIC DNA]</scope>
    <source>
        <strain evidence="3 4">N</strain>
    </source>
</reference>
<dbReference type="InterPro" id="IPR003156">
    <property type="entry name" value="DHHA1_dom"/>
</dbReference>
<evidence type="ECO:0000259" key="1">
    <source>
        <dbReference type="Pfam" id="PF01368"/>
    </source>
</evidence>
<dbReference type="InterPro" id="IPR051319">
    <property type="entry name" value="Oligoribo/pAp-PDE_c-di-AMP_PDE"/>
</dbReference>
<dbReference type="EMBL" id="CP072642">
    <property type="protein sequence ID" value="QUV94429.1"/>
    <property type="molecule type" value="Genomic_DNA"/>
</dbReference>
<evidence type="ECO:0000313" key="3">
    <source>
        <dbReference type="EMBL" id="QUV94429.1"/>
    </source>
</evidence>
<keyword evidence="4" id="KW-1185">Reference proteome</keyword>
<dbReference type="Proteomes" id="UP000677668">
    <property type="component" value="Chromosome 1"/>
</dbReference>
<dbReference type="InterPro" id="IPR001667">
    <property type="entry name" value="DDH_dom"/>
</dbReference>
<protein>
    <submittedName>
        <fullName evidence="3">Bifunctional oligoribonuclease/PAP phosphatase NrnA</fullName>
    </submittedName>
</protein>
<organism evidence="3 4">
    <name type="scientific">Chloracidobacterium sp. N</name>
    <dbReference type="NCBI Taxonomy" id="2821540"/>
    <lineage>
        <taxon>Bacteria</taxon>
        <taxon>Pseudomonadati</taxon>
        <taxon>Acidobacteriota</taxon>
        <taxon>Terriglobia</taxon>
        <taxon>Terriglobales</taxon>
        <taxon>Acidobacteriaceae</taxon>
        <taxon>Chloracidobacterium</taxon>
        <taxon>Chloracidobacterium aggregatum</taxon>
    </lineage>
</organism>